<organism evidence="2">
    <name type="scientific">Spirodela intermedia</name>
    <name type="common">Intermediate duckweed</name>
    <dbReference type="NCBI Taxonomy" id="51605"/>
    <lineage>
        <taxon>Eukaryota</taxon>
        <taxon>Viridiplantae</taxon>
        <taxon>Streptophyta</taxon>
        <taxon>Embryophyta</taxon>
        <taxon>Tracheophyta</taxon>
        <taxon>Spermatophyta</taxon>
        <taxon>Magnoliopsida</taxon>
        <taxon>Liliopsida</taxon>
        <taxon>Araceae</taxon>
        <taxon>Lemnoideae</taxon>
        <taxon>Spirodela</taxon>
    </lineage>
</organism>
<accession>A0A7I8J0W9</accession>
<evidence type="ECO:0000313" key="3">
    <source>
        <dbReference type="Proteomes" id="UP001189122"/>
    </source>
</evidence>
<evidence type="ECO:0000313" key="2">
    <source>
        <dbReference type="EMBL" id="CAA2623416.1"/>
    </source>
</evidence>
<evidence type="ECO:0000256" key="1">
    <source>
        <dbReference type="SAM" id="MobiDB-lite"/>
    </source>
</evidence>
<dbReference type="AlphaFoldDB" id="A0A7I8J0W9"/>
<protein>
    <submittedName>
        <fullName evidence="2">Uncharacterized protein</fullName>
    </submittedName>
</protein>
<dbReference type="Proteomes" id="UP001189122">
    <property type="component" value="Unassembled WGS sequence"/>
</dbReference>
<gene>
    <name evidence="2" type="ORF">SI7747_07009345</name>
</gene>
<sequence length="70" mass="8148">MIKEREREREREREKGWAGLRQGPIGPLTLVRTTTSSRRIGCPTWQNVRAVSTATWHNISHLRCKIGYSE</sequence>
<keyword evidence="3" id="KW-1185">Reference proteome</keyword>
<name>A0A7I8J0W9_SPIIN</name>
<feature type="region of interest" description="Disordered" evidence="1">
    <location>
        <begin position="1"/>
        <end position="21"/>
    </location>
</feature>
<reference evidence="2 3" key="1">
    <citation type="submission" date="2019-12" db="EMBL/GenBank/DDBJ databases">
        <authorList>
            <person name="Scholz U."/>
            <person name="Mascher M."/>
            <person name="Fiebig A."/>
        </authorList>
    </citation>
    <scope>NUCLEOTIDE SEQUENCE</scope>
</reference>
<proteinExistence type="predicted"/>
<dbReference type="EMBL" id="LR743594">
    <property type="protein sequence ID" value="CAA2623416.1"/>
    <property type="molecule type" value="Genomic_DNA"/>
</dbReference>
<feature type="compositionally biased region" description="Basic and acidic residues" evidence="1">
    <location>
        <begin position="1"/>
        <end position="16"/>
    </location>
</feature>
<dbReference type="EMBL" id="CACRZD030000007">
    <property type="protein sequence ID" value="CAA6662960.1"/>
    <property type="molecule type" value="Genomic_DNA"/>
</dbReference>